<evidence type="ECO:0000256" key="1">
    <source>
        <dbReference type="SAM" id="Phobius"/>
    </source>
</evidence>
<dbReference type="EMBL" id="BAAANL010000005">
    <property type="protein sequence ID" value="GAA1865973.1"/>
    <property type="molecule type" value="Genomic_DNA"/>
</dbReference>
<proteinExistence type="predicted"/>
<feature type="transmembrane region" description="Helical" evidence="1">
    <location>
        <begin position="199"/>
        <end position="220"/>
    </location>
</feature>
<dbReference type="Proteomes" id="UP001501094">
    <property type="component" value="Unassembled WGS sequence"/>
</dbReference>
<feature type="transmembrane region" description="Helical" evidence="1">
    <location>
        <begin position="164"/>
        <end position="187"/>
    </location>
</feature>
<feature type="transmembrane region" description="Helical" evidence="1">
    <location>
        <begin position="69"/>
        <end position="90"/>
    </location>
</feature>
<keyword evidence="1" id="KW-0472">Membrane</keyword>
<name>A0ABP4ZRC9_9MICO</name>
<comment type="caution">
    <text evidence="2">The sequence shown here is derived from an EMBL/GenBank/DDBJ whole genome shotgun (WGS) entry which is preliminary data.</text>
</comment>
<evidence type="ECO:0000313" key="3">
    <source>
        <dbReference type="Proteomes" id="UP001501094"/>
    </source>
</evidence>
<keyword evidence="3" id="KW-1185">Reference proteome</keyword>
<feature type="transmembrane region" description="Helical" evidence="1">
    <location>
        <begin position="226"/>
        <end position="246"/>
    </location>
</feature>
<feature type="transmembrane region" description="Helical" evidence="1">
    <location>
        <begin position="42"/>
        <end position="64"/>
    </location>
</feature>
<reference evidence="3" key="1">
    <citation type="journal article" date="2019" name="Int. J. Syst. Evol. Microbiol.">
        <title>The Global Catalogue of Microorganisms (GCM) 10K type strain sequencing project: providing services to taxonomists for standard genome sequencing and annotation.</title>
        <authorList>
            <consortium name="The Broad Institute Genomics Platform"/>
            <consortium name="The Broad Institute Genome Sequencing Center for Infectious Disease"/>
            <person name="Wu L."/>
            <person name="Ma J."/>
        </authorList>
    </citation>
    <scope>NUCLEOTIDE SEQUENCE [LARGE SCALE GENOMIC DNA]</scope>
    <source>
        <strain evidence="3">JCM 14326</strain>
    </source>
</reference>
<sequence>MAGSRAALLAVVLVAVQPVLLLIGRVADPAQAAEVDGASLPEVVVTLAGVLVLPVVVASVALVLLGRRLVVMAALVLTAAWTTAIGFAETSGADLPASVDELTIAVVLIDAGLAIALAETETGRRLWRRVGAGFLAAAAIWWGVHTLLGTVGPVFYLFEQPPGVFVTLVADAVVVPAVTVALVILLCTGGPRGLRVAGFLAGALVLDMVWALIGLIAAGAHPAWPVVAVLRAAALIAVTLLACHAAGSEAGTASPRVP</sequence>
<evidence type="ECO:0000313" key="2">
    <source>
        <dbReference type="EMBL" id="GAA1865973.1"/>
    </source>
</evidence>
<feature type="transmembrane region" description="Helical" evidence="1">
    <location>
        <begin position="130"/>
        <end position="158"/>
    </location>
</feature>
<protein>
    <submittedName>
        <fullName evidence="2">Uncharacterized protein</fullName>
    </submittedName>
</protein>
<feature type="transmembrane region" description="Helical" evidence="1">
    <location>
        <begin position="102"/>
        <end position="118"/>
    </location>
</feature>
<gene>
    <name evidence="2" type="ORF">GCM10009751_25130</name>
</gene>
<organism evidence="2 3">
    <name type="scientific">Myceligenerans crystallogenes</name>
    <dbReference type="NCBI Taxonomy" id="316335"/>
    <lineage>
        <taxon>Bacteria</taxon>
        <taxon>Bacillati</taxon>
        <taxon>Actinomycetota</taxon>
        <taxon>Actinomycetes</taxon>
        <taxon>Micrococcales</taxon>
        <taxon>Promicromonosporaceae</taxon>
        <taxon>Myceligenerans</taxon>
    </lineage>
</organism>
<keyword evidence="1" id="KW-1133">Transmembrane helix</keyword>
<accession>A0ABP4ZRC9</accession>
<keyword evidence="1" id="KW-0812">Transmembrane</keyword>